<organism evidence="2 3">
    <name type="scientific">Desulfotruncus arcticus DSM 17038</name>
    <dbReference type="NCBI Taxonomy" id="1121424"/>
    <lineage>
        <taxon>Bacteria</taxon>
        <taxon>Bacillati</taxon>
        <taxon>Bacillota</taxon>
        <taxon>Clostridia</taxon>
        <taxon>Eubacteriales</taxon>
        <taxon>Desulfallaceae</taxon>
        <taxon>Desulfotruncus</taxon>
    </lineage>
</organism>
<dbReference type="STRING" id="341036.SAMN05660649_03564"/>
<dbReference type="Pfam" id="PF09861">
    <property type="entry name" value="Lar_N"/>
    <property type="match status" value="1"/>
</dbReference>
<dbReference type="GO" id="GO:0050043">
    <property type="term" value="F:lactate racemase activity"/>
    <property type="evidence" value="ECO:0007669"/>
    <property type="project" value="InterPro"/>
</dbReference>
<gene>
    <name evidence="2" type="ORF">SAMN05660649_03564</name>
</gene>
<protein>
    <recommendedName>
        <fullName evidence="1">LarA-like N-terminal domain-containing protein</fullName>
    </recommendedName>
</protein>
<sequence length="414" mass="44708">MDVPRLYLISQSFSQPVVENIAEEVARQLKNIAIDQLIHRDQRVAITAGSRGIKNIAEILSVVVTEFKHLGARPFIVPAMGSHGGGTAEGQTEVLNSLGINEATVGAPVISDTEVVKLGRTEKGATVYMDKNAFYADAIFVINRVKPHTKFKASIESGLMKMIAIGLGKQKGCTELHSFGLYPELVHAARMALEKAPIIAGLGIVENASKQTAKITAVRKEKMEEADAELLVLAKDLMPALPAEHIDLLIVEEMGKNISGSGIDVNVIGRVTKPVPSEEKPQVDNIVALDLSDASHGNALGMGLADVITRRFADKIDFQATYANVIAAGSLGRGKMPVVRENDRAAINVILNSLPGKNEQDAKIVFIKNTMELTKLLVSQALLKELEAKPGIKVLTELTLEFDDKGNLTNKGWW</sequence>
<keyword evidence="3" id="KW-1185">Reference proteome</keyword>
<feature type="domain" description="LarA-like N-terminal" evidence="1">
    <location>
        <begin position="17"/>
        <end position="179"/>
    </location>
</feature>
<evidence type="ECO:0000259" key="1">
    <source>
        <dbReference type="Pfam" id="PF09861"/>
    </source>
</evidence>
<dbReference type="InterPro" id="IPR018657">
    <property type="entry name" value="LarA-like_N"/>
</dbReference>
<dbReference type="Proteomes" id="UP000199337">
    <property type="component" value="Unassembled WGS sequence"/>
</dbReference>
<dbReference type="EMBL" id="FOOX01000014">
    <property type="protein sequence ID" value="SFH02949.1"/>
    <property type="molecule type" value="Genomic_DNA"/>
</dbReference>
<dbReference type="RefSeq" id="WP_092472823.1">
    <property type="nucleotide sequence ID" value="NZ_FOOX01000014.1"/>
</dbReference>
<dbReference type="AlphaFoldDB" id="A0A1I2WQN9"/>
<reference evidence="3" key="1">
    <citation type="submission" date="2016-10" db="EMBL/GenBank/DDBJ databases">
        <authorList>
            <person name="Varghese N."/>
            <person name="Submissions S."/>
        </authorList>
    </citation>
    <scope>NUCLEOTIDE SEQUENCE [LARGE SCALE GENOMIC DNA]</scope>
    <source>
        <strain evidence="3">DSM 17038</strain>
    </source>
</reference>
<accession>A0A1I2WQN9</accession>
<dbReference type="Gene3D" id="3.40.50.11440">
    <property type="match status" value="1"/>
</dbReference>
<evidence type="ECO:0000313" key="3">
    <source>
        <dbReference type="Proteomes" id="UP000199337"/>
    </source>
</evidence>
<dbReference type="OrthoDB" id="9788398at2"/>
<name>A0A1I2WQN9_9FIRM</name>
<proteinExistence type="predicted"/>
<evidence type="ECO:0000313" key="2">
    <source>
        <dbReference type="EMBL" id="SFH02949.1"/>
    </source>
</evidence>